<organism evidence="2 3">
    <name type="scientific">Lentilactobacillus buchneri DSM 20057</name>
    <dbReference type="NCBI Taxonomy" id="1423728"/>
    <lineage>
        <taxon>Bacteria</taxon>
        <taxon>Bacillati</taxon>
        <taxon>Bacillota</taxon>
        <taxon>Bacilli</taxon>
        <taxon>Lactobacillales</taxon>
        <taxon>Lactobacillaceae</taxon>
        <taxon>Lentilactobacillus</taxon>
    </lineage>
</organism>
<accession>A0A4R5NQ82</accession>
<evidence type="ECO:0000256" key="1">
    <source>
        <dbReference type="SAM" id="Phobius"/>
    </source>
</evidence>
<name>A0A4R5NQ82_LENBU</name>
<evidence type="ECO:0000313" key="3">
    <source>
        <dbReference type="Proteomes" id="UP000295181"/>
    </source>
</evidence>
<dbReference type="EMBL" id="PUFP01000033">
    <property type="protein sequence ID" value="TDG78836.1"/>
    <property type="molecule type" value="Genomic_DNA"/>
</dbReference>
<sequence>MIFWEVGLYILYFAPWNAFPFIPDLDTLVTGRNRAGLFASVMTFVNQISVGVAGVVAGYLLDFAHFRESASGAVVQPQSAINMIIFIVSGGVGLMIVLAMLFVGRFHLSKKTFMVLSAELVRLQKGGSMSDVDPHPKAVCEDLTGVKYDSIEVWKKDDQPQNKSRG</sequence>
<comment type="caution">
    <text evidence="2">The sequence shown here is derived from an EMBL/GenBank/DDBJ whole genome shotgun (WGS) entry which is preliminary data.</text>
</comment>
<keyword evidence="1" id="KW-0472">Membrane</keyword>
<feature type="transmembrane region" description="Helical" evidence="1">
    <location>
        <begin position="6"/>
        <end position="25"/>
    </location>
</feature>
<dbReference type="Pfam" id="PF13347">
    <property type="entry name" value="MFS_2"/>
    <property type="match status" value="1"/>
</dbReference>
<evidence type="ECO:0000313" key="2">
    <source>
        <dbReference type="EMBL" id="TDG78836.1"/>
    </source>
</evidence>
<gene>
    <name evidence="2" type="ORF">C5L32_000706</name>
</gene>
<dbReference type="AlphaFoldDB" id="A0A4R5NQ82"/>
<dbReference type="Proteomes" id="UP000295181">
    <property type="component" value="Unassembled WGS sequence"/>
</dbReference>
<feature type="transmembrane region" description="Helical" evidence="1">
    <location>
        <begin position="37"/>
        <end position="61"/>
    </location>
</feature>
<keyword evidence="1" id="KW-0812">Transmembrane</keyword>
<protein>
    <submittedName>
        <fullName evidence="2">Uncharacterized protein</fullName>
    </submittedName>
</protein>
<reference evidence="2 3" key="1">
    <citation type="journal article" date="2019" name="Appl. Microbiol. Biotechnol.">
        <title>Uncovering carbohydrate metabolism through a genotype-phenotype association study of 56 lactic acid bacteria genomes.</title>
        <authorList>
            <person name="Buron-Moles G."/>
            <person name="Chailyan A."/>
            <person name="Dolejs I."/>
            <person name="Forster J."/>
            <person name="Miks M.H."/>
        </authorList>
    </citation>
    <scope>NUCLEOTIDE SEQUENCE [LARGE SCALE GENOMIC DNA]</scope>
    <source>
        <strain evidence="2 3">ATCC 4005</strain>
    </source>
</reference>
<feature type="transmembrane region" description="Helical" evidence="1">
    <location>
        <begin position="81"/>
        <end position="104"/>
    </location>
</feature>
<proteinExistence type="predicted"/>
<keyword evidence="1" id="KW-1133">Transmembrane helix</keyword>